<evidence type="ECO:0000256" key="5">
    <source>
        <dbReference type="ARBA" id="ARBA00048539"/>
    </source>
</evidence>
<reference evidence="10" key="1">
    <citation type="journal article" date="2009" name="J. Bacteriol.">
        <title>Complete genome sequence of Erythrobacter litoralis HTCC2594.</title>
        <authorList>
            <person name="Oh H.M."/>
            <person name="Giovannoni S.J."/>
            <person name="Ferriera S."/>
            <person name="Johnson J."/>
            <person name="Cho J.C."/>
        </authorList>
    </citation>
    <scope>NUCLEOTIDE SEQUENCE [LARGE SCALE GENOMIC DNA]</scope>
    <source>
        <strain evidence="10">HTCC2594</strain>
    </source>
</reference>
<dbReference type="GO" id="GO:0005524">
    <property type="term" value="F:ATP binding"/>
    <property type="evidence" value="ECO:0007669"/>
    <property type="project" value="UniProtKB-UniRule"/>
</dbReference>
<dbReference type="HAMAP" id="MF_01161">
    <property type="entry name" value="tRNA_Ile_lys_synt"/>
    <property type="match status" value="1"/>
</dbReference>
<feature type="region of interest" description="Disordered" evidence="7">
    <location>
        <begin position="298"/>
        <end position="319"/>
    </location>
</feature>
<dbReference type="AlphaFoldDB" id="Q2NDP6"/>
<dbReference type="InterPro" id="IPR014729">
    <property type="entry name" value="Rossmann-like_a/b/a_fold"/>
</dbReference>
<keyword evidence="1 6" id="KW-0436">Ligase</keyword>
<comment type="function">
    <text evidence="6">Ligates lysine onto the cytidine present at position 34 of the AUA codon-specific tRNA(Ile) that contains the anticodon CAU, in an ATP-dependent manner. Cytidine is converted to lysidine, thus changing the amino acid specificity of the tRNA from methionine to isoleucine.</text>
</comment>
<evidence type="ECO:0000256" key="1">
    <source>
        <dbReference type="ARBA" id="ARBA00022598"/>
    </source>
</evidence>
<dbReference type="STRING" id="314225.ELI_00515"/>
<name>Q2NDP6_ERYLH</name>
<evidence type="ECO:0000259" key="8">
    <source>
        <dbReference type="Pfam" id="PF01171"/>
    </source>
</evidence>
<proteinExistence type="inferred from homology"/>
<keyword evidence="4 6" id="KW-0067">ATP-binding</keyword>
<keyword evidence="10" id="KW-1185">Reference proteome</keyword>
<accession>Q2NDP6</accession>
<keyword evidence="2 6" id="KW-0819">tRNA processing</keyword>
<comment type="subcellular location">
    <subcellularLocation>
        <location evidence="6">Cytoplasm</location>
    </subcellularLocation>
</comment>
<evidence type="ECO:0000256" key="2">
    <source>
        <dbReference type="ARBA" id="ARBA00022694"/>
    </source>
</evidence>
<dbReference type="NCBIfam" id="TIGR02432">
    <property type="entry name" value="lysidine_TilS_N"/>
    <property type="match status" value="1"/>
</dbReference>
<dbReference type="InterPro" id="IPR011063">
    <property type="entry name" value="TilS/TtcA_N"/>
</dbReference>
<comment type="catalytic activity">
    <reaction evidence="5 6">
        <text>cytidine(34) in tRNA(Ile2) + L-lysine + ATP = lysidine(34) in tRNA(Ile2) + AMP + diphosphate + H(+)</text>
        <dbReference type="Rhea" id="RHEA:43744"/>
        <dbReference type="Rhea" id="RHEA-COMP:10625"/>
        <dbReference type="Rhea" id="RHEA-COMP:10670"/>
        <dbReference type="ChEBI" id="CHEBI:15378"/>
        <dbReference type="ChEBI" id="CHEBI:30616"/>
        <dbReference type="ChEBI" id="CHEBI:32551"/>
        <dbReference type="ChEBI" id="CHEBI:33019"/>
        <dbReference type="ChEBI" id="CHEBI:82748"/>
        <dbReference type="ChEBI" id="CHEBI:83665"/>
        <dbReference type="ChEBI" id="CHEBI:456215"/>
        <dbReference type="EC" id="6.3.4.19"/>
    </reaction>
</comment>
<keyword evidence="3 6" id="KW-0547">Nucleotide-binding</keyword>
<dbReference type="EC" id="6.3.4.19" evidence="6"/>
<dbReference type="Proteomes" id="UP000008808">
    <property type="component" value="Chromosome"/>
</dbReference>
<evidence type="ECO:0000256" key="7">
    <source>
        <dbReference type="SAM" id="MobiDB-lite"/>
    </source>
</evidence>
<dbReference type="GO" id="GO:0032267">
    <property type="term" value="F:tRNA(Ile)-lysidine synthase activity"/>
    <property type="evidence" value="ECO:0007669"/>
    <property type="project" value="UniProtKB-EC"/>
</dbReference>
<keyword evidence="6" id="KW-0963">Cytoplasm</keyword>
<comment type="similarity">
    <text evidence="6">Belongs to the tRNA(Ile)-lysidine synthase family.</text>
</comment>
<organism evidence="9 10">
    <name type="scientific">Erythrobacter litoralis (strain HTCC2594)</name>
    <dbReference type="NCBI Taxonomy" id="314225"/>
    <lineage>
        <taxon>Bacteria</taxon>
        <taxon>Pseudomonadati</taxon>
        <taxon>Pseudomonadota</taxon>
        <taxon>Alphaproteobacteria</taxon>
        <taxon>Sphingomonadales</taxon>
        <taxon>Erythrobacteraceae</taxon>
        <taxon>Erythrobacter/Porphyrobacter group</taxon>
        <taxon>Erythrobacter</taxon>
    </lineage>
</organism>
<feature type="binding site" evidence="6">
    <location>
        <begin position="21"/>
        <end position="26"/>
    </location>
    <ligand>
        <name>ATP</name>
        <dbReference type="ChEBI" id="CHEBI:30616"/>
    </ligand>
</feature>
<dbReference type="PANTHER" id="PTHR43033">
    <property type="entry name" value="TRNA(ILE)-LYSIDINE SYNTHASE-RELATED"/>
    <property type="match status" value="1"/>
</dbReference>
<dbReference type="Gene3D" id="3.40.50.620">
    <property type="entry name" value="HUPs"/>
    <property type="match status" value="1"/>
</dbReference>
<protein>
    <recommendedName>
        <fullName evidence="6">tRNA(Ile)-lysidine synthase</fullName>
        <ecNumber evidence="6">6.3.4.19</ecNumber>
    </recommendedName>
    <alternativeName>
        <fullName evidence="6">tRNA(Ile)-2-lysyl-cytidine synthase</fullName>
    </alternativeName>
    <alternativeName>
        <fullName evidence="6">tRNA(Ile)-lysidine synthetase</fullName>
    </alternativeName>
</protein>
<comment type="domain">
    <text evidence="6">The N-terminal region contains the highly conserved SGGXDS motif, predicted to be a P-loop motif involved in ATP binding.</text>
</comment>
<dbReference type="PANTHER" id="PTHR43033:SF1">
    <property type="entry name" value="TRNA(ILE)-LYSIDINE SYNTHASE-RELATED"/>
    <property type="match status" value="1"/>
</dbReference>
<evidence type="ECO:0000256" key="6">
    <source>
        <dbReference type="HAMAP-Rule" id="MF_01161"/>
    </source>
</evidence>
<dbReference type="Pfam" id="PF01171">
    <property type="entry name" value="ATP_bind_3"/>
    <property type="match status" value="1"/>
</dbReference>
<dbReference type="GO" id="GO:0006400">
    <property type="term" value="P:tRNA modification"/>
    <property type="evidence" value="ECO:0007669"/>
    <property type="project" value="UniProtKB-UniRule"/>
</dbReference>
<gene>
    <name evidence="6" type="primary">tilS</name>
    <name evidence="9" type="ordered locus">ELI_00515</name>
</gene>
<dbReference type="EMBL" id="CP000157">
    <property type="protein sequence ID" value="ABC62195.1"/>
    <property type="molecule type" value="Genomic_DNA"/>
</dbReference>
<evidence type="ECO:0000313" key="10">
    <source>
        <dbReference type="Proteomes" id="UP000008808"/>
    </source>
</evidence>
<feature type="domain" description="tRNA(Ile)-lysidine/2-thiocytidine synthase N-terminal" evidence="8">
    <location>
        <begin position="17"/>
        <end position="195"/>
    </location>
</feature>
<dbReference type="RefSeq" id="WP_011413073.1">
    <property type="nucleotide sequence ID" value="NC_007722.1"/>
</dbReference>
<dbReference type="InterPro" id="IPR012795">
    <property type="entry name" value="tRNA_Ile_lys_synt_N"/>
</dbReference>
<dbReference type="HOGENOM" id="CLU_018869_3_0_5"/>
<evidence type="ECO:0000256" key="4">
    <source>
        <dbReference type="ARBA" id="ARBA00022840"/>
    </source>
</evidence>
<evidence type="ECO:0000313" key="9">
    <source>
        <dbReference type="EMBL" id="ABC62195.1"/>
    </source>
</evidence>
<evidence type="ECO:0000256" key="3">
    <source>
        <dbReference type="ARBA" id="ARBA00022741"/>
    </source>
</evidence>
<dbReference type="KEGG" id="eli:ELI_00515"/>
<sequence length="319" mass="35037">MRPLWHDIDDDDAPRLGVAVSGGPDSLALLLLANTALPGRVVAATIDHGLRPEAADEAAMVGGLCERLGVLHHTVEVALEPGNTQDRARKARYEALCRCFGEQGADTFATAHHADDQAETLLMRFNRGSGLSGLAGIRARTVLLSPEPLGEYLVVRPLLEWRREELAGIVADAGLAPVQDPSNVDTRYDRVQVRRALADLPWLDPLAMARSARHLQEAEDAVRRSSADVYNRCTYREGETVWFHWGHARTVEIEAVRLILLEFGADVPRSSIARLIDQLMSEGAGSLGGVVARRAWHRDGPNSETDAWKFEKEPPRRTG</sequence>
<dbReference type="SUPFAM" id="SSF52402">
    <property type="entry name" value="Adenine nucleotide alpha hydrolases-like"/>
    <property type="match status" value="1"/>
</dbReference>
<dbReference type="GO" id="GO:0005737">
    <property type="term" value="C:cytoplasm"/>
    <property type="evidence" value="ECO:0007669"/>
    <property type="project" value="UniProtKB-SubCell"/>
</dbReference>
<dbReference type="eggNOG" id="COG0037">
    <property type="taxonomic scope" value="Bacteria"/>
</dbReference>
<dbReference type="CDD" id="cd01992">
    <property type="entry name" value="TilS_N"/>
    <property type="match status" value="1"/>
</dbReference>
<dbReference type="InterPro" id="IPR012094">
    <property type="entry name" value="tRNA_Ile_lys_synt"/>
</dbReference>